<evidence type="ECO:0000313" key="2">
    <source>
        <dbReference type="Proteomes" id="UP001605036"/>
    </source>
</evidence>
<organism evidence="1 2">
    <name type="scientific">Riccia fluitans</name>
    <dbReference type="NCBI Taxonomy" id="41844"/>
    <lineage>
        <taxon>Eukaryota</taxon>
        <taxon>Viridiplantae</taxon>
        <taxon>Streptophyta</taxon>
        <taxon>Embryophyta</taxon>
        <taxon>Marchantiophyta</taxon>
        <taxon>Marchantiopsida</taxon>
        <taxon>Marchantiidae</taxon>
        <taxon>Marchantiales</taxon>
        <taxon>Ricciaceae</taxon>
        <taxon>Riccia</taxon>
    </lineage>
</organism>
<keyword evidence="2" id="KW-1185">Reference proteome</keyword>
<name>A0ABD1Z256_9MARC</name>
<dbReference type="AlphaFoldDB" id="A0ABD1Z256"/>
<dbReference type="EMBL" id="JBHFFA010000002">
    <property type="protein sequence ID" value="KAL2641583.1"/>
    <property type="molecule type" value="Genomic_DNA"/>
</dbReference>
<dbReference type="Proteomes" id="UP001605036">
    <property type="component" value="Unassembled WGS sequence"/>
</dbReference>
<protein>
    <submittedName>
        <fullName evidence="1">Uncharacterized protein</fullName>
    </submittedName>
</protein>
<reference evidence="1 2" key="1">
    <citation type="submission" date="2024-09" db="EMBL/GenBank/DDBJ databases">
        <title>Chromosome-scale assembly of Riccia fluitans.</title>
        <authorList>
            <person name="Paukszto L."/>
            <person name="Sawicki J."/>
            <person name="Karawczyk K."/>
            <person name="Piernik-Szablinska J."/>
            <person name="Szczecinska M."/>
            <person name="Mazdziarz M."/>
        </authorList>
    </citation>
    <scope>NUCLEOTIDE SEQUENCE [LARGE SCALE GENOMIC DNA]</scope>
    <source>
        <strain evidence="1">Rf_01</strain>
        <tissue evidence="1">Aerial parts of the thallus</tissue>
    </source>
</reference>
<gene>
    <name evidence="1" type="ORF">R1flu_009170</name>
</gene>
<proteinExistence type="predicted"/>
<accession>A0ABD1Z256</accession>
<evidence type="ECO:0000313" key="1">
    <source>
        <dbReference type="EMBL" id="KAL2641583.1"/>
    </source>
</evidence>
<sequence length="78" mass="9298">MDLHTWWHLVPRLAKIMEKQPPRLCTPFIDHNDDIRLPLGPYRFMQYVGPKLMLLRNDDNLEFLQGVSFPIRSVCSYL</sequence>
<comment type="caution">
    <text evidence="1">The sequence shown here is derived from an EMBL/GenBank/DDBJ whole genome shotgun (WGS) entry which is preliminary data.</text>
</comment>